<feature type="transmembrane region" description="Helical" evidence="1">
    <location>
        <begin position="12"/>
        <end position="39"/>
    </location>
</feature>
<dbReference type="Proteomes" id="UP001177140">
    <property type="component" value="Unassembled WGS sequence"/>
</dbReference>
<name>A0AA41W3J4_PAPNU</name>
<protein>
    <submittedName>
        <fullName evidence="2">Uncharacterized protein</fullName>
    </submittedName>
</protein>
<keyword evidence="1" id="KW-1133">Transmembrane helix</keyword>
<keyword evidence="1" id="KW-0472">Membrane</keyword>
<dbReference type="AlphaFoldDB" id="A0AA41W3J4"/>
<evidence type="ECO:0000256" key="1">
    <source>
        <dbReference type="SAM" id="Phobius"/>
    </source>
</evidence>
<evidence type="ECO:0000313" key="3">
    <source>
        <dbReference type="Proteomes" id="UP001177140"/>
    </source>
</evidence>
<evidence type="ECO:0000313" key="2">
    <source>
        <dbReference type="EMBL" id="MCL7052223.1"/>
    </source>
</evidence>
<proteinExistence type="predicted"/>
<comment type="caution">
    <text evidence="2">The sequence shown here is derived from an EMBL/GenBank/DDBJ whole genome shotgun (WGS) entry which is preliminary data.</text>
</comment>
<organism evidence="2 3">
    <name type="scientific">Papaver nudicaule</name>
    <name type="common">Iceland poppy</name>
    <dbReference type="NCBI Taxonomy" id="74823"/>
    <lineage>
        <taxon>Eukaryota</taxon>
        <taxon>Viridiplantae</taxon>
        <taxon>Streptophyta</taxon>
        <taxon>Embryophyta</taxon>
        <taxon>Tracheophyta</taxon>
        <taxon>Spermatophyta</taxon>
        <taxon>Magnoliopsida</taxon>
        <taxon>Ranunculales</taxon>
        <taxon>Papaveraceae</taxon>
        <taxon>Papaveroideae</taxon>
        <taxon>Papaver</taxon>
    </lineage>
</organism>
<gene>
    <name evidence="2" type="ORF">MKW94_024119</name>
</gene>
<sequence>MAKISGSSFLGFFLCFGNFICFCISCIVILMEILIVVMMCAEMATTEAQLVCDVGKLVILGGPCTTCPARCLKKFPVPLLIANLCVPVLGTSVCACCVVEQ</sequence>
<reference evidence="2" key="1">
    <citation type="submission" date="2022-03" db="EMBL/GenBank/DDBJ databases">
        <title>A functionally conserved STORR gene fusion in Papaver species that diverged 16.8 million years ago.</title>
        <authorList>
            <person name="Catania T."/>
        </authorList>
    </citation>
    <scope>NUCLEOTIDE SEQUENCE</scope>
    <source>
        <strain evidence="2">S-191538</strain>
    </source>
</reference>
<dbReference type="EMBL" id="JAJJMA010347419">
    <property type="protein sequence ID" value="MCL7052223.1"/>
    <property type="molecule type" value="Genomic_DNA"/>
</dbReference>
<accession>A0AA41W3J4</accession>
<keyword evidence="1" id="KW-0812">Transmembrane</keyword>
<keyword evidence="3" id="KW-1185">Reference proteome</keyword>